<sequence length="101" mass="11263">MLFISRLSLCRRHHRSGVVTICAHGHNKNSTNNNNNNMYFTAGRRYNNHNNKYNDNTSIGGGVGGASCKDTARAGYVENRRPITIVGRPRGETIASMLYYS</sequence>
<dbReference type="AlphaFoldDB" id="A0A2S2QZ91"/>
<proteinExistence type="predicted"/>
<accession>A0A2S2QZ91</accession>
<protein>
    <submittedName>
        <fullName evidence="1">Uncharacterized protein</fullName>
    </submittedName>
</protein>
<reference evidence="1" key="1">
    <citation type="submission" date="2018-04" db="EMBL/GenBank/DDBJ databases">
        <title>Transcriptome assembly of Sipha flava.</title>
        <authorList>
            <person name="Scully E.D."/>
            <person name="Geib S.M."/>
            <person name="Palmer N.A."/>
            <person name="Koch K."/>
            <person name="Bradshaw J."/>
            <person name="Heng-Moss T."/>
            <person name="Sarath G."/>
        </authorList>
    </citation>
    <scope>NUCLEOTIDE SEQUENCE</scope>
</reference>
<gene>
    <name evidence="1" type="ORF">g.20819</name>
</gene>
<dbReference type="EMBL" id="GGMS01013866">
    <property type="protein sequence ID" value="MBY83069.1"/>
    <property type="molecule type" value="Transcribed_RNA"/>
</dbReference>
<organism evidence="1">
    <name type="scientific">Sipha flava</name>
    <name type="common">yellow sugarcane aphid</name>
    <dbReference type="NCBI Taxonomy" id="143950"/>
    <lineage>
        <taxon>Eukaryota</taxon>
        <taxon>Metazoa</taxon>
        <taxon>Ecdysozoa</taxon>
        <taxon>Arthropoda</taxon>
        <taxon>Hexapoda</taxon>
        <taxon>Insecta</taxon>
        <taxon>Pterygota</taxon>
        <taxon>Neoptera</taxon>
        <taxon>Paraneoptera</taxon>
        <taxon>Hemiptera</taxon>
        <taxon>Sternorrhyncha</taxon>
        <taxon>Aphidomorpha</taxon>
        <taxon>Aphidoidea</taxon>
        <taxon>Aphididae</taxon>
        <taxon>Sipha</taxon>
    </lineage>
</organism>
<evidence type="ECO:0000313" key="1">
    <source>
        <dbReference type="EMBL" id="MBY83069.1"/>
    </source>
</evidence>
<name>A0A2S2QZ91_9HEMI</name>